<proteinExistence type="predicted"/>
<evidence type="ECO:0000313" key="1">
    <source>
        <dbReference type="EMBL" id="EJX09288.1"/>
    </source>
</evidence>
<name>J9H0T3_9ZZZZ</name>
<reference evidence="1" key="1">
    <citation type="journal article" date="2012" name="PLoS ONE">
        <title>Gene sets for utilization of primary and secondary nutrition supplies in the distal gut of endangered iberian lynx.</title>
        <authorList>
            <person name="Alcaide M."/>
            <person name="Messina E."/>
            <person name="Richter M."/>
            <person name="Bargiela R."/>
            <person name="Peplies J."/>
            <person name="Huws S.A."/>
            <person name="Newbold C.J."/>
            <person name="Golyshin P.N."/>
            <person name="Simon M.A."/>
            <person name="Lopez G."/>
            <person name="Yakimov M.M."/>
            <person name="Ferrer M."/>
        </authorList>
    </citation>
    <scope>NUCLEOTIDE SEQUENCE</scope>
</reference>
<protein>
    <submittedName>
        <fullName evidence="1">Uncharacterized protein</fullName>
    </submittedName>
</protein>
<sequence>MESLRLRSVELGFSFFVGALTIHLSNDRHWYFVV</sequence>
<organism evidence="1">
    <name type="scientific">gut metagenome</name>
    <dbReference type="NCBI Taxonomy" id="749906"/>
    <lineage>
        <taxon>unclassified sequences</taxon>
        <taxon>metagenomes</taxon>
        <taxon>organismal metagenomes</taxon>
    </lineage>
</organism>
<dbReference type="AlphaFoldDB" id="J9H0T3"/>
<gene>
    <name evidence="1" type="ORF">EVA_02601</name>
</gene>
<dbReference type="EMBL" id="AMCI01000426">
    <property type="protein sequence ID" value="EJX09288.1"/>
    <property type="molecule type" value="Genomic_DNA"/>
</dbReference>
<accession>J9H0T3</accession>
<comment type="caution">
    <text evidence="1">The sequence shown here is derived from an EMBL/GenBank/DDBJ whole genome shotgun (WGS) entry which is preliminary data.</text>
</comment>